<sequence length="67" mass="7594">MCVVCRALGKYAGVSKLKTTAEYVAFRRFDLLELSLTSFHREDATWSGGNIVRASFFTFFAKEHIKA</sequence>
<gene>
    <name evidence="1" type="ORF">Taro_031421</name>
</gene>
<protein>
    <submittedName>
        <fullName evidence="1">Uncharacterized protein</fullName>
    </submittedName>
</protein>
<organism evidence="1 2">
    <name type="scientific">Colocasia esculenta</name>
    <name type="common">Wild taro</name>
    <name type="synonym">Arum esculentum</name>
    <dbReference type="NCBI Taxonomy" id="4460"/>
    <lineage>
        <taxon>Eukaryota</taxon>
        <taxon>Viridiplantae</taxon>
        <taxon>Streptophyta</taxon>
        <taxon>Embryophyta</taxon>
        <taxon>Tracheophyta</taxon>
        <taxon>Spermatophyta</taxon>
        <taxon>Magnoliopsida</taxon>
        <taxon>Liliopsida</taxon>
        <taxon>Araceae</taxon>
        <taxon>Aroideae</taxon>
        <taxon>Colocasieae</taxon>
        <taxon>Colocasia</taxon>
    </lineage>
</organism>
<keyword evidence="2" id="KW-1185">Reference proteome</keyword>
<proteinExistence type="predicted"/>
<evidence type="ECO:0000313" key="1">
    <source>
        <dbReference type="EMBL" id="MQL98709.1"/>
    </source>
</evidence>
<comment type="caution">
    <text evidence="1">The sequence shown here is derived from an EMBL/GenBank/DDBJ whole genome shotgun (WGS) entry which is preliminary data.</text>
</comment>
<reference evidence="1" key="1">
    <citation type="submission" date="2017-07" db="EMBL/GenBank/DDBJ databases">
        <title>Taro Niue Genome Assembly and Annotation.</title>
        <authorList>
            <person name="Atibalentja N."/>
            <person name="Keating K."/>
            <person name="Fields C.J."/>
        </authorList>
    </citation>
    <scope>NUCLEOTIDE SEQUENCE</scope>
    <source>
        <strain evidence="1">Niue_2</strain>
        <tissue evidence="1">Leaf</tissue>
    </source>
</reference>
<name>A0A843W6D4_COLES</name>
<accession>A0A843W6D4</accession>
<dbReference type="EMBL" id="NMUH01002226">
    <property type="protein sequence ID" value="MQL98709.1"/>
    <property type="molecule type" value="Genomic_DNA"/>
</dbReference>
<dbReference type="AlphaFoldDB" id="A0A843W6D4"/>
<evidence type="ECO:0000313" key="2">
    <source>
        <dbReference type="Proteomes" id="UP000652761"/>
    </source>
</evidence>
<dbReference type="Proteomes" id="UP000652761">
    <property type="component" value="Unassembled WGS sequence"/>
</dbReference>